<protein>
    <submittedName>
        <fullName evidence="4">AcrR family transcriptional regulator</fullName>
    </submittedName>
</protein>
<evidence type="ECO:0000313" key="5">
    <source>
        <dbReference type="Proteomes" id="UP000557193"/>
    </source>
</evidence>
<keyword evidence="1 2" id="KW-0238">DNA-binding</keyword>
<dbReference type="InterPro" id="IPR009057">
    <property type="entry name" value="Homeodomain-like_sf"/>
</dbReference>
<sequence length="195" mass="22227">MSSNPLDRRSQRSRKAILAAMLALLQEKPFNRIPVAEICQRADVARPTFYLHFSGKEEALLGFMDEVFEQFFAAIEPHLPQAEINTQTITRLLFAQWQEHHQLLRALLDAGLENAMQQRFRHYGARLVGRFLSQRQLGLHDSSLMPYLIDSIAATALAFLMRWLREDLLQPAEQLAAFYDAVTRPGLLAVLAPQA</sequence>
<dbReference type="PRINTS" id="PR00455">
    <property type="entry name" value="HTHTETR"/>
</dbReference>
<dbReference type="RefSeq" id="WP_184683148.1">
    <property type="nucleotide sequence ID" value="NZ_JACHLL010000003.1"/>
</dbReference>
<comment type="caution">
    <text evidence="4">The sequence shown here is derived from an EMBL/GenBank/DDBJ whole genome shotgun (WGS) entry which is preliminary data.</text>
</comment>
<evidence type="ECO:0000256" key="1">
    <source>
        <dbReference type="ARBA" id="ARBA00023125"/>
    </source>
</evidence>
<dbReference type="InterPro" id="IPR050624">
    <property type="entry name" value="HTH-type_Tx_Regulator"/>
</dbReference>
<dbReference type="SUPFAM" id="SSF46689">
    <property type="entry name" value="Homeodomain-like"/>
    <property type="match status" value="1"/>
</dbReference>
<dbReference type="PANTHER" id="PTHR43479:SF11">
    <property type="entry name" value="ACREF_ENVCD OPERON REPRESSOR-RELATED"/>
    <property type="match status" value="1"/>
</dbReference>
<dbReference type="GO" id="GO:0003677">
    <property type="term" value="F:DNA binding"/>
    <property type="evidence" value="ECO:0007669"/>
    <property type="project" value="UniProtKB-UniRule"/>
</dbReference>
<proteinExistence type="predicted"/>
<dbReference type="EMBL" id="JACHLL010000003">
    <property type="protein sequence ID" value="MBB6341986.1"/>
    <property type="molecule type" value="Genomic_DNA"/>
</dbReference>
<name>A0A7X0BTH5_9PSED</name>
<feature type="DNA-binding region" description="H-T-H motif" evidence="2">
    <location>
        <begin position="34"/>
        <end position="53"/>
    </location>
</feature>
<dbReference type="PROSITE" id="PS50977">
    <property type="entry name" value="HTH_TETR_2"/>
    <property type="match status" value="1"/>
</dbReference>
<dbReference type="Proteomes" id="UP000557193">
    <property type="component" value="Unassembled WGS sequence"/>
</dbReference>
<organism evidence="4 5">
    <name type="scientific">Pseudomonas fluvialis</name>
    <dbReference type="NCBI Taxonomy" id="1793966"/>
    <lineage>
        <taxon>Bacteria</taxon>
        <taxon>Pseudomonadati</taxon>
        <taxon>Pseudomonadota</taxon>
        <taxon>Gammaproteobacteria</taxon>
        <taxon>Pseudomonadales</taxon>
        <taxon>Pseudomonadaceae</taxon>
        <taxon>Pseudomonas</taxon>
    </lineage>
</organism>
<feature type="domain" description="HTH tetR-type" evidence="3">
    <location>
        <begin position="11"/>
        <end position="71"/>
    </location>
</feature>
<dbReference type="AlphaFoldDB" id="A0A7X0BTH5"/>
<evidence type="ECO:0000313" key="4">
    <source>
        <dbReference type="EMBL" id="MBB6341986.1"/>
    </source>
</evidence>
<dbReference type="Gene3D" id="1.10.357.10">
    <property type="entry name" value="Tetracycline Repressor, domain 2"/>
    <property type="match status" value="1"/>
</dbReference>
<gene>
    <name evidence="4" type="ORF">HNP49_002154</name>
</gene>
<evidence type="ECO:0000256" key="2">
    <source>
        <dbReference type="PROSITE-ProRule" id="PRU00335"/>
    </source>
</evidence>
<dbReference type="InterPro" id="IPR001647">
    <property type="entry name" value="HTH_TetR"/>
</dbReference>
<accession>A0A7X0BTH5</accession>
<evidence type="ECO:0000259" key="3">
    <source>
        <dbReference type="PROSITE" id="PS50977"/>
    </source>
</evidence>
<keyword evidence="5" id="KW-1185">Reference proteome</keyword>
<reference evidence="4 5" key="1">
    <citation type="submission" date="2020-08" db="EMBL/GenBank/DDBJ databases">
        <title>Functional genomics of gut bacteria from endangered species of beetles.</title>
        <authorList>
            <person name="Carlos-Shanley C."/>
        </authorList>
    </citation>
    <scope>NUCLEOTIDE SEQUENCE [LARGE SCALE GENOMIC DNA]</scope>
    <source>
        <strain evidence="4 5">S00202</strain>
    </source>
</reference>
<dbReference type="PANTHER" id="PTHR43479">
    <property type="entry name" value="ACREF/ENVCD OPERON REPRESSOR-RELATED"/>
    <property type="match status" value="1"/>
</dbReference>
<dbReference type="Pfam" id="PF00440">
    <property type="entry name" value="TetR_N"/>
    <property type="match status" value="1"/>
</dbReference>